<proteinExistence type="predicted"/>
<reference evidence="3 4" key="1">
    <citation type="submission" date="2014-09" db="EMBL/GenBank/DDBJ databases">
        <title>Genome sequences of Lysobacter dokdonensis DS-58.</title>
        <authorList>
            <person name="Kim J.F."/>
            <person name="Kwak M.-J."/>
        </authorList>
    </citation>
    <scope>NUCLEOTIDE SEQUENCE [LARGE SCALE GENOMIC DNA]</scope>
    <source>
        <strain evidence="3 4">DS-58</strain>
    </source>
</reference>
<feature type="chain" id="PRO_5001996749" description="DUF4124 domain-containing protein" evidence="2">
    <location>
        <begin position="40"/>
        <end position="208"/>
    </location>
</feature>
<dbReference type="Proteomes" id="UP000030518">
    <property type="component" value="Unassembled WGS sequence"/>
</dbReference>
<dbReference type="eggNOG" id="ENOG5032E70">
    <property type="taxonomic scope" value="Bacteria"/>
</dbReference>
<gene>
    <name evidence="3" type="ORF">LF41_435</name>
</gene>
<organism evidence="3 4">
    <name type="scientific">Lysobacter dokdonensis DS-58</name>
    <dbReference type="NCBI Taxonomy" id="1300345"/>
    <lineage>
        <taxon>Bacteria</taxon>
        <taxon>Pseudomonadati</taxon>
        <taxon>Pseudomonadota</taxon>
        <taxon>Gammaproteobacteria</taxon>
        <taxon>Lysobacterales</taxon>
        <taxon>Lysobacteraceae</taxon>
        <taxon>Noviluteimonas</taxon>
    </lineage>
</organism>
<keyword evidence="4" id="KW-1185">Reference proteome</keyword>
<protein>
    <recommendedName>
        <fullName evidence="5">DUF4124 domain-containing protein</fullName>
    </recommendedName>
</protein>
<evidence type="ECO:0000256" key="1">
    <source>
        <dbReference type="SAM" id="MobiDB-lite"/>
    </source>
</evidence>
<sequence length="208" mass="22713">MTVAIPAKAGIQAGSLSRMRALLSLLLFALALWPHASHAQVRKCISADGRPLYTDQKCEALGATEPQAPPTLNAGAAKDVARSNRLYMGGCTRTLQDLVFELRTAIEQGDANRLSSIYHWVDVSDATAVSVMDRLDRIAHRPLLDIQPISADPESESTITGEAGEVPRTTARRPPIGLRLEQTLPQSITPARTVLGLRRYYGCWWVTL</sequence>
<evidence type="ECO:0000256" key="2">
    <source>
        <dbReference type="SAM" id="SignalP"/>
    </source>
</evidence>
<keyword evidence="2" id="KW-0732">Signal</keyword>
<feature type="signal peptide" evidence="2">
    <location>
        <begin position="1"/>
        <end position="39"/>
    </location>
</feature>
<dbReference type="AlphaFoldDB" id="A0A0A2WJ10"/>
<dbReference type="EMBL" id="JRKJ01000017">
    <property type="protein sequence ID" value="KGQ18682.1"/>
    <property type="molecule type" value="Genomic_DNA"/>
</dbReference>
<feature type="region of interest" description="Disordered" evidence="1">
    <location>
        <begin position="152"/>
        <end position="171"/>
    </location>
</feature>
<dbReference type="PATRIC" id="fig|1300345.3.peg.2109"/>
<dbReference type="STRING" id="1300345.LF41_435"/>
<accession>A0A0A2WJ10</accession>
<evidence type="ECO:0008006" key="5">
    <source>
        <dbReference type="Google" id="ProtNLM"/>
    </source>
</evidence>
<comment type="caution">
    <text evidence="3">The sequence shown here is derived from an EMBL/GenBank/DDBJ whole genome shotgun (WGS) entry which is preliminary data.</text>
</comment>
<evidence type="ECO:0000313" key="3">
    <source>
        <dbReference type="EMBL" id="KGQ18682.1"/>
    </source>
</evidence>
<evidence type="ECO:0000313" key="4">
    <source>
        <dbReference type="Proteomes" id="UP000030518"/>
    </source>
</evidence>
<name>A0A0A2WJ10_9GAMM</name>